<feature type="signal peptide" evidence="2">
    <location>
        <begin position="1"/>
        <end position="30"/>
    </location>
</feature>
<feature type="region of interest" description="Disordered" evidence="1">
    <location>
        <begin position="223"/>
        <end position="279"/>
    </location>
</feature>
<evidence type="ECO:0000313" key="5">
    <source>
        <dbReference type="Proteomes" id="UP001500889"/>
    </source>
</evidence>
<protein>
    <recommendedName>
        <fullName evidence="3">DUF4773 domain-containing protein</fullName>
    </recommendedName>
</protein>
<evidence type="ECO:0000259" key="3">
    <source>
        <dbReference type="Pfam" id="PF15998"/>
    </source>
</evidence>
<reference evidence="4 5" key="1">
    <citation type="submission" date="2024-02" db="EMBL/GenBank/DDBJ databases">
        <title>A chromosome-level genome assembly of Drosophila madeirensis, a fruit fly species endemic to Madeira island.</title>
        <authorList>
            <person name="Tomihara K."/>
            <person name="Llopart A."/>
            <person name="Yamamoto D."/>
        </authorList>
    </citation>
    <scope>NUCLEOTIDE SEQUENCE [LARGE SCALE GENOMIC DNA]</scope>
    <source>
        <strain evidence="4 5">RF1</strain>
    </source>
</reference>
<feature type="chain" id="PRO_5043314105" description="DUF4773 domain-containing protein" evidence="2">
    <location>
        <begin position="31"/>
        <end position="279"/>
    </location>
</feature>
<feature type="domain" description="DUF4773" evidence="3">
    <location>
        <begin position="95"/>
        <end position="214"/>
    </location>
</feature>
<dbReference type="PANTHER" id="PTHR36299">
    <property type="entry name" value="AGAP008005-PA"/>
    <property type="match status" value="1"/>
</dbReference>
<dbReference type="Proteomes" id="UP001500889">
    <property type="component" value="Chromosome O"/>
</dbReference>
<organism evidence="4 5">
    <name type="scientific">Drosophila madeirensis</name>
    <name type="common">Fruit fly</name>
    <dbReference type="NCBI Taxonomy" id="30013"/>
    <lineage>
        <taxon>Eukaryota</taxon>
        <taxon>Metazoa</taxon>
        <taxon>Ecdysozoa</taxon>
        <taxon>Arthropoda</taxon>
        <taxon>Hexapoda</taxon>
        <taxon>Insecta</taxon>
        <taxon>Pterygota</taxon>
        <taxon>Neoptera</taxon>
        <taxon>Endopterygota</taxon>
        <taxon>Diptera</taxon>
        <taxon>Brachycera</taxon>
        <taxon>Muscomorpha</taxon>
        <taxon>Ephydroidea</taxon>
        <taxon>Drosophilidae</taxon>
        <taxon>Drosophila</taxon>
        <taxon>Sophophora</taxon>
    </lineage>
</organism>
<evidence type="ECO:0000313" key="4">
    <source>
        <dbReference type="EMBL" id="BFF88897.1"/>
    </source>
</evidence>
<name>A0AAU9F795_DROMD</name>
<dbReference type="InterPro" id="IPR031941">
    <property type="entry name" value="DUF4773"/>
</dbReference>
<evidence type="ECO:0000256" key="2">
    <source>
        <dbReference type="SAM" id="SignalP"/>
    </source>
</evidence>
<sequence>MNLHLRDFLGMELVHLLAAIAILAVQGTEAQFYYPMATTEPPELPVDHRQRFLLYNPFNGQQLEPLRYMSFLRGGNRQAGQVSGNLVELPQLWQPCSCSEFTCRCCLGLVFGFGESFNQRVCTSIEYSRADLGLRLSIEVNQRSVANFGFSARNPPDYCVPLLLPLPLFSCLRLYDIRAYGEGNVQVCISVVFKVLVSQFFEYRFNCIRFGVNGVHFVRDSQQQYQDKDKEKDQGQAGEVELDKRGVMNVETPEKGPKSFKPPNDILAASGSRLDFHPI</sequence>
<accession>A0AAU9F795</accession>
<feature type="compositionally biased region" description="Basic and acidic residues" evidence="1">
    <location>
        <begin position="241"/>
        <end position="257"/>
    </location>
</feature>
<gene>
    <name evidence="4" type="ORF">DMAD_07783</name>
</gene>
<proteinExistence type="predicted"/>
<keyword evidence="5" id="KW-1185">Reference proteome</keyword>
<evidence type="ECO:0000256" key="1">
    <source>
        <dbReference type="SAM" id="MobiDB-lite"/>
    </source>
</evidence>
<dbReference type="PANTHER" id="PTHR36299:SF4">
    <property type="entry name" value="GH07892P-RELATED"/>
    <property type="match status" value="1"/>
</dbReference>
<dbReference type="EMBL" id="AP029263">
    <property type="protein sequence ID" value="BFF88897.1"/>
    <property type="molecule type" value="Genomic_DNA"/>
</dbReference>
<keyword evidence="2" id="KW-0732">Signal</keyword>
<dbReference type="AlphaFoldDB" id="A0AAU9F795"/>
<dbReference type="Pfam" id="PF15998">
    <property type="entry name" value="DUF4773"/>
    <property type="match status" value="1"/>
</dbReference>